<dbReference type="GO" id="GO:0005829">
    <property type="term" value="C:cytosol"/>
    <property type="evidence" value="ECO:0007669"/>
    <property type="project" value="TreeGrafter"/>
</dbReference>
<sequence length="218" mass="23492">MRPAPRPCASAPNASRNRLIRGRVRMAEIKSAGPEAGAYVLDKVSASEDLARQWSQSPSTAVHETQARDAGDSESALVFRIGEEWLALGTGVINEVADARPAHSLPHQRNRAVLGVLNIRGALRICVSLARLFQLGAENAKPTGHHLLVAMHEGQTLVFPVDEVAGVHRYDPSTVGAAPTTLAHAATQYTLGLLDWRGRKVGLLDHGLLFYALNRSMT</sequence>
<dbReference type="InterPro" id="IPR036061">
    <property type="entry name" value="CheW-like_dom_sf"/>
</dbReference>
<dbReference type="CDD" id="cd00588">
    <property type="entry name" value="CheW_like"/>
    <property type="match status" value="1"/>
</dbReference>
<dbReference type="InterPro" id="IPR039315">
    <property type="entry name" value="CheW"/>
</dbReference>
<proteinExistence type="predicted"/>
<evidence type="ECO:0000313" key="6">
    <source>
        <dbReference type="Proteomes" id="UP000197596"/>
    </source>
</evidence>
<dbReference type="EMBL" id="NJGU01000004">
    <property type="protein sequence ID" value="OWY30043.1"/>
    <property type="molecule type" value="Genomic_DNA"/>
</dbReference>
<comment type="caution">
    <text evidence="5">The sequence shown here is derived from an EMBL/GenBank/DDBJ whole genome shotgun (WGS) entry which is preliminary data.</text>
</comment>
<keyword evidence="3" id="KW-0963">Cytoplasm</keyword>
<dbReference type="GO" id="GO:0006935">
    <property type="term" value="P:chemotaxis"/>
    <property type="evidence" value="ECO:0007669"/>
    <property type="project" value="InterPro"/>
</dbReference>
<dbReference type="AlphaFoldDB" id="A0A2D0B6U2"/>
<gene>
    <name evidence="5" type="ORF">CEJ42_07150</name>
</gene>
<dbReference type="SUPFAM" id="SSF50341">
    <property type="entry name" value="CheW-like"/>
    <property type="match status" value="1"/>
</dbReference>
<evidence type="ECO:0000256" key="1">
    <source>
        <dbReference type="ARBA" id="ARBA00004496"/>
    </source>
</evidence>
<evidence type="ECO:0000313" key="5">
    <source>
        <dbReference type="EMBL" id="OWY30043.1"/>
    </source>
</evidence>
<name>A0A2D0B6U2_9BURK</name>
<dbReference type="PROSITE" id="PS50851">
    <property type="entry name" value="CHEW"/>
    <property type="match status" value="1"/>
</dbReference>
<protein>
    <recommendedName>
        <fullName evidence="2">Chemotaxis protein CheW</fullName>
    </recommendedName>
</protein>
<dbReference type="Gene3D" id="2.30.30.40">
    <property type="entry name" value="SH3 Domains"/>
    <property type="match status" value="1"/>
</dbReference>
<dbReference type="PANTHER" id="PTHR22617:SF45">
    <property type="entry name" value="CHEMOTAXIS PROTEIN CHEW"/>
    <property type="match status" value="1"/>
</dbReference>
<organism evidence="5 6">
    <name type="scientific">Herbaspirillum robiniae</name>
    <dbReference type="NCBI Taxonomy" id="2014887"/>
    <lineage>
        <taxon>Bacteria</taxon>
        <taxon>Pseudomonadati</taxon>
        <taxon>Pseudomonadota</taxon>
        <taxon>Betaproteobacteria</taxon>
        <taxon>Burkholderiales</taxon>
        <taxon>Oxalobacteraceae</taxon>
        <taxon>Herbaspirillum</taxon>
    </lineage>
</organism>
<feature type="domain" description="CheW-like" evidence="4">
    <location>
        <begin position="73"/>
        <end position="215"/>
    </location>
</feature>
<dbReference type="SMART" id="SM00260">
    <property type="entry name" value="CheW"/>
    <property type="match status" value="1"/>
</dbReference>
<dbReference type="Pfam" id="PF01584">
    <property type="entry name" value="CheW"/>
    <property type="match status" value="1"/>
</dbReference>
<dbReference type="GO" id="GO:0007165">
    <property type="term" value="P:signal transduction"/>
    <property type="evidence" value="ECO:0007669"/>
    <property type="project" value="InterPro"/>
</dbReference>
<evidence type="ECO:0000256" key="2">
    <source>
        <dbReference type="ARBA" id="ARBA00021483"/>
    </source>
</evidence>
<accession>A0A2D0B6U2</accession>
<dbReference type="PANTHER" id="PTHR22617">
    <property type="entry name" value="CHEMOTAXIS SENSOR HISTIDINE KINASE-RELATED"/>
    <property type="match status" value="1"/>
</dbReference>
<dbReference type="InterPro" id="IPR002545">
    <property type="entry name" value="CheW-lke_dom"/>
</dbReference>
<comment type="subcellular location">
    <subcellularLocation>
        <location evidence="1">Cytoplasm</location>
    </subcellularLocation>
</comment>
<dbReference type="Gene3D" id="2.40.50.180">
    <property type="entry name" value="CheA-289, Domain 4"/>
    <property type="match status" value="1"/>
</dbReference>
<evidence type="ECO:0000256" key="3">
    <source>
        <dbReference type="ARBA" id="ARBA00022490"/>
    </source>
</evidence>
<dbReference type="Proteomes" id="UP000197596">
    <property type="component" value="Unassembled WGS sequence"/>
</dbReference>
<evidence type="ECO:0000259" key="4">
    <source>
        <dbReference type="PROSITE" id="PS50851"/>
    </source>
</evidence>
<reference evidence="5 6" key="1">
    <citation type="submission" date="2017-06" db="EMBL/GenBank/DDBJ databases">
        <title>Herbaspirillum phytohormonus sp. nov., isolated from the root nodule of Robinia pseudoacacia in lead-zinc mine.</title>
        <authorList>
            <person name="Fan M."/>
            <person name="Lin Y."/>
        </authorList>
    </citation>
    <scope>NUCLEOTIDE SEQUENCE [LARGE SCALE GENOMIC DNA]</scope>
    <source>
        <strain evidence="5 6">HZ10</strain>
    </source>
</reference>